<dbReference type="GO" id="GO:0003676">
    <property type="term" value="F:nucleic acid binding"/>
    <property type="evidence" value="ECO:0007669"/>
    <property type="project" value="InterPro"/>
</dbReference>
<reference evidence="2" key="1">
    <citation type="submission" date="2022-11" db="UniProtKB">
        <authorList>
            <consortium name="WormBaseParasite"/>
        </authorList>
    </citation>
    <scope>IDENTIFICATION</scope>
</reference>
<dbReference type="InterPro" id="IPR036397">
    <property type="entry name" value="RNaseH_sf"/>
</dbReference>
<sequence>MKNKPTKNYLNLFTGPVHFEYVPRGKTITGAVYREQLDRVQAAIIAKRGHERRVDFLQDNARPHTAVDTQRKIAALGWNLLPHPPYSPCLSPSDFQAFLSLSNWLRGKTFTNDDEVKQCVQEWIGSRDAGFWVHGFTKLPER</sequence>
<dbReference type="Gene3D" id="3.30.420.10">
    <property type="entry name" value="Ribonuclease H-like superfamily/Ribonuclease H"/>
    <property type="match status" value="1"/>
</dbReference>
<protein>
    <submittedName>
        <fullName evidence="2">Transposase</fullName>
    </submittedName>
</protein>
<dbReference type="PANTHER" id="PTHR46060:SF1">
    <property type="entry name" value="MARINER MOS1 TRANSPOSASE-LIKE PROTEIN"/>
    <property type="match status" value="1"/>
</dbReference>
<dbReference type="InterPro" id="IPR052709">
    <property type="entry name" value="Transposase-MT_Hybrid"/>
</dbReference>
<name>A0A914QL02_9BILA</name>
<accession>A0A914QL02</accession>
<organism evidence="1 2">
    <name type="scientific">Panagrolaimus davidi</name>
    <dbReference type="NCBI Taxonomy" id="227884"/>
    <lineage>
        <taxon>Eukaryota</taxon>
        <taxon>Metazoa</taxon>
        <taxon>Ecdysozoa</taxon>
        <taxon>Nematoda</taxon>
        <taxon>Chromadorea</taxon>
        <taxon>Rhabditida</taxon>
        <taxon>Tylenchina</taxon>
        <taxon>Panagrolaimomorpha</taxon>
        <taxon>Panagrolaimoidea</taxon>
        <taxon>Panagrolaimidae</taxon>
        <taxon>Panagrolaimus</taxon>
    </lineage>
</organism>
<dbReference type="InterPro" id="IPR001888">
    <property type="entry name" value="Transposase_1"/>
</dbReference>
<dbReference type="WBParaSite" id="PDA_v2.g3902.t1">
    <property type="protein sequence ID" value="PDA_v2.g3902.t1"/>
    <property type="gene ID" value="PDA_v2.g3902"/>
</dbReference>
<evidence type="ECO:0000313" key="2">
    <source>
        <dbReference type="WBParaSite" id="PDA_v2.g3902.t1"/>
    </source>
</evidence>
<dbReference type="Pfam" id="PF01359">
    <property type="entry name" value="Transposase_1"/>
    <property type="match status" value="1"/>
</dbReference>
<dbReference type="Proteomes" id="UP000887578">
    <property type="component" value="Unplaced"/>
</dbReference>
<dbReference type="PANTHER" id="PTHR46060">
    <property type="entry name" value="MARINER MOS1 TRANSPOSASE-LIKE PROTEIN"/>
    <property type="match status" value="1"/>
</dbReference>
<proteinExistence type="predicted"/>
<keyword evidence="1" id="KW-1185">Reference proteome</keyword>
<evidence type="ECO:0000313" key="1">
    <source>
        <dbReference type="Proteomes" id="UP000887578"/>
    </source>
</evidence>
<dbReference type="AlphaFoldDB" id="A0A914QL02"/>